<protein>
    <recommendedName>
        <fullName evidence="4">Peptidase C39-like domain-containing protein</fullName>
    </recommendedName>
</protein>
<name>A0A4U1C6E9_9SPHI</name>
<dbReference type="RefSeq" id="WP_136877066.1">
    <property type="nucleotide sequence ID" value="NZ_SWBO01000005.1"/>
</dbReference>
<keyword evidence="3" id="KW-1185">Reference proteome</keyword>
<sequence>MKKITLKNCKFLICISFVCLFAAHACKKDRIITPLPQQVQLIKKEAILKWIEDNPAAKILTLDWKHAKQTIVNGNKIVRVPTLNIVNDLAASTLNNNLILGSDKSNGSKSNNPSSANKIKNPYFFNSHPPELFFVQRGVSDKIKGALLNFVPTDPKMDFGESGKWTGKLYSWNLSSDTLWVQDLKKSKLLDRYGLKYLSNNEASVLSKSTNRSKVGSVNNTVSCCFFEWLATKLGNLIGWLGDVLGLPTNNFISEFGGGLRIDWGSVWAPGTDPMSIEPLTDEGVTGSYLYGFGPSFDFENFPSGGPNAGGSAFLPYSLLYLIQNMPYLSDQDKNWFGQRTYITEKFAKYLQENGNINQNFELLMWAKVYIDNHPIYDIGMEGAMEKLFLIKNLGLSPEQDVLIHAYTDFSVTLAAYLKTNQLTQENIDFGKWAVEYLDGNRNLNTNNFFTEFFPTGPEIIADPDANNWTDPDNEVLTDLDQTVYQEYQDNQPWPTVKRDDIIPFEKFVPIRNKLDSYGNPIIGYGGRPITVNCLILAKEQLGKAGYTASGWLPGSQTFSIYKESTGVNLSRTKEAISYMIAALSQKIPVLIGVDNRPGTPSLSNLDNSTDHFVVVVGMGTDATGKYFQFVDNATKDRATGASWSNRLYYNTTTGKITGKTAIEGYRNLPNMRDYTITQVRKSIKK</sequence>
<accession>A0A4U1C6E9</accession>
<reference evidence="2 3" key="1">
    <citation type="submission" date="2019-04" db="EMBL/GenBank/DDBJ databases">
        <title>Pedobacter sp. AR-2-6 sp. nov., isolated from Arctic soil.</title>
        <authorList>
            <person name="Dahal R.H."/>
            <person name="Kim D.-U."/>
        </authorList>
    </citation>
    <scope>NUCLEOTIDE SEQUENCE [LARGE SCALE GENOMIC DNA]</scope>
    <source>
        <strain evidence="2 3">AR-2-6</strain>
    </source>
</reference>
<gene>
    <name evidence="2" type="ORF">FA045_10680</name>
</gene>
<dbReference type="OrthoDB" id="768074at2"/>
<dbReference type="EMBL" id="SWBO01000005">
    <property type="protein sequence ID" value="TKB99901.1"/>
    <property type="molecule type" value="Genomic_DNA"/>
</dbReference>
<feature type="signal peptide" evidence="1">
    <location>
        <begin position="1"/>
        <end position="25"/>
    </location>
</feature>
<dbReference type="AlphaFoldDB" id="A0A4U1C6E9"/>
<evidence type="ECO:0000256" key="1">
    <source>
        <dbReference type="SAM" id="SignalP"/>
    </source>
</evidence>
<evidence type="ECO:0000313" key="2">
    <source>
        <dbReference type="EMBL" id="TKB99901.1"/>
    </source>
</evidence>
<keyword evidence="1" id="KW-0732">Signal</keyword>
<evidence type="ECO:0000313" key="3">
    <source>
        <dbReference type="Proteomes" id="UP000310477"/>
    </source>
</evidence>
<feature type="chain" id="PRO_5020747350" description="Peptidase C39-like domain-containing protein" evidence="1">
    <location>
        <begin position="26"/>
        <end position="686"/>
    </location>
</feature>
<comment type="caution">
    <text evidence="2">The sequence shown here is derived from an EMBL/GenBank/DDBJ whole genome shotgun (WGS) entry which is preliminary data.</text>
</comment>
<evidence type="ECO:0008006" key="4">
    <source>
        <dbReference type="Google" id="ProtNLM"/>
    </source>
</evidence>
<dbReference type="Proteomes" id="UP000310477">
    <property type="component" value="Unassembled WGS sequence"/>
</dbReference>
<organism evidence="2 3">
    <name type="scientific">Pedobacter cryotolerans</name>
    <dbReference type="NCBI Taxonomy" id="2571270"/>
    <lineage>
        <taxon>Bacteria</taxon>
        <taxon>Pseudomonadati</taxon>
        <taxon>Bacteroidota</taxon>
        <taxon>Sphingobacteriia</taxon>
        <taxon>Sphingobacteriales</taxon>
        <taxon>Sphingobacteriaceae</taxon>
        <taxon>Pedobacter</taxon>
    </lineage>
</organism>
<proteinExistence type="predicted"/>